<dbReference type="AlphaFoldDB" id="A0A6L7GKS0"/>
<dbReference type="SUPFAM" id="SSF51445">
    <property type="entry name" value="(Trans)glycosidases"/>
    <property type="match status" value="1"/>
</dbReference>
<dbReference type="PANTHER" id="PTHR47786">
    <property type="entry name" value="ALPHA-1,4-GLUCAN:MALTOSE-1-PHOSPHATE MALTOSYLTRANSFERASE"/>
    <property type="match status" value="1"/>
</dbReference>
<evidence type="ECO:0000313" key="2">
    <source>
        <dbReference type="EMBL" id="MXP20490.1"/>
    </source>
</evidence>
<dbReference type="Proteomes" id="UP000475545">
    <property type="component" value="Unassembled WGS sequence"/>
</dbReference>
<dbReference type="InterPro" id="IPR017853">
    <property type="entry name" value="GH"/>
</dbReference>
<accession>A0A6L7GKS0</accession>
<dbReference type="GO" id="GO:0005975">
    <property type="term" value="P:carbohydrate metabolic process"/>
    <property type="evidence" value="ECO:0007669"/>
    <property type="project" value="InterPro"/>
</dbReference>
<keyword evidence="3" id="KW-1185">Reference proteome</keyword>
<dbReference type="PANTHER" id="PTHR47786:SF2">
    <property type="entry name" value="GLYCOSYL HYDROLASE FAMILY 13 CATALYTIC DOMAIN-CONTAINING PROTEIN"/>
    <property type="match status" value="1"/>
</dbReference>
<dbReference type="CDD" id="cd11347">
    <property type="entry name" value="AmyAc_1"/>
    <property type="match status" value="1"/>
</dbReference>
<dbReference type="SMART" id="SM00642">
    <property type="entry name" value="Aamy"/>
    <property type="match status" value="1"/>
</dbReference>
<dbReference type="InterPro" id="IPR006047">
    <property type="entry name" value="GH13_cat_dom"/>
</dbReference>
<gene>
    <name evidence="2" type="ORF">GIY30_03850</name>
</gene>
<dbReference type="RefSeq" id="WP_160900627.1">
    <property type="nucleotide sequence ID" value="NZ_CP102850.1"/>
</dbReference>
<evidence type="ECO:0000313" key="3">
    <source>
        <dbReference type="Proteomes" id="UP000475545"/>
    </source>
</evidence>
<dbReference type="Gene3D" id="3.20.20.80">
    <property type="entry name" value="Glycosidases"/>
    <property type="match status" value="1"/>
</dbReference>
<protein>
    <submittedName>
        <fullName evidence="2">Alpha-amylase</fullName>
    </submittedName>
</protein>
<feature type="domain" description="Glycosyl hydrolase family 13 catalytic" evidence="1">
    <location>
        <begin position="33"/>
        <end position="403"/>
    </location>
</feature>
<name>A0A6L7GKS0_9ACTN</name>
<sequence>MTDRSSGSGTERRGRAPSPLIYEINTWVWLAELADRFHPDGRRKPLTLAGVPDEIWDSIAAAGFDAVWLMGVWRRSARGVEIARGDRPLMDWFAETMPDLRADDIVGSPYAVREYVVDDHLGGPDALATARRALADRGVALFLDYVPNHLALDHPWVHRHPSWFVGGDRADLATDDGRFTEIGDRVVAHGRDPHFPAWTDVLQLNAFDPRVRTATAAELRRIATQCDGVRCDMAMLLMNEIFAQTWGTRAGPAPTDEFWPDIIDTVRAEHPQFVFIAEAYWDTEAALVAQGFDHCYDKTLYDILRDQPDLLGRRLRTTDHDRTPVTALRFIENHDEPRAPEAFGDRDRQAAVVTLTVPGARLIHHGQLTGRRRRLPVQLGRSHDEPVDVERALFYRALLGILRDEAFRTGSCRWCDTSESAPGVLAWTRRAERSWLIVVNTLGAEVAGHVRPELFEPSQDDPESAPAGRRMVDRLSGEWLPVADDGLVEVRLPPWGAMVLLVADRPETGWVRWPGRRVASS</sequence>
<evidence type="ECO:0000259" key="1">
    <source>
        <dbReference type="SMART" id="SM00642"/>
    </source>
</evidence>
<proteinExistence type="predicted"/>
<dbReference type="EMBL" id="WMBR01000001">
    <property type="protein sequence ID" value="MXP20490.1"/>
    <property type="molecule type" value="Genomic_DNA"/>
</dbReference>
<reference evidence="2 3" key="1">
    <citation type="submission" date="2019-11" db="EMBL/GenBank/DDBJ databases">
        <title>Gordonia sp. nov., a novel actinobacterium isolated from mangrove soil in Hainan.</title>
        <authorList>
            <person name="Huang X."/>
            <person name="Xie Y."/>
            <person name="Chu X."/>
            <person name="Xiao K."/>
        </authorList>
    </citation>
    <scope>NUCLEOTIDE SEQUENCE [LARGE SCALE GENOMIC DNA]</scope>
    <source>
        <strain evidence="2 3">HNM0687</strain>
    </source>
</reference>
<comment type="caution">
    <text evidence="2">The sequence shown here is derived from an EMBL/GenBank/DDBJ whole genome shotgun (WGS) entry which is preliminary data.</text>
</comment>
<organism evidence="2 3">
    <name type="scientific">Gordonia mangrovi</name>
    <dbReference type="NCBI Taxonomy" id="2665643"/>
    <lineage>
        <taxon>Bacteria</taxon>
        <taxon>Bacillati</taxon>
        <taxon>Actinomycetota</taxon>
        <taxon>Actinomycetes</taxon>
        <taxon>Mycobacteriales</taxon>
        <taxon>Gordoniaceae</taxon>
        <taxon>Gordonia</taxon>
    </lineage>
</organism>